<dbReference type="PANTHER" id="PTHR47326:SF1">
    <property type="entry name" value="HTH PSQ-TYPE DOMAIN-CONTAINING PROTEIN"/>
    <property type="match status" value="1"/>
</dbReference>
<keyword evidence="2" id="KW-1185">Reference proteome</keyword>
<accession>A0ABQ8SWR8</accession>
<gene>
    <name evidence="1" type="ORF">ANN_14621</name>
</gene>
<dbReference type="EMBL" id="JAJSOF020000019">
    <property type="protein sequence ID" value="KAJ4438674.1"/>
    <property type="molecule type" value="Genomic_DNA"/>
</dbReference>
<sequence>MAGLCEGGNEPPGFLNAINSDKQWIGRDGTIGWAARSPDLALLDFYVWGHLKSLVYETPIETEDELGCLQLLTLYSTICLEF</sequence>
<evidence type="ECO:0000313" key="1">
    <source>
        <dbReference type="EMBL" id="KAJ4438674.1"/>
    </source>
</evidence>
<protein>
    <recommendedName>
        <fullName evidence="3">Per a allergen</fullName>
    </recommendedName>
</protein>
<name>A0ABQ8SWR8_PERAM</name>
<comment type="caution">
    <text evidence="1">The sequence shown here is derived from an EMBL/GenBank/DDBJ whole genome shotgun (WGS) entry which is preliminary data.</text>
</comment>
<dbReference type="Proteomes" id="UP001148838">
    <property type="component" value="Unassembled WGS sequence"/>
</dbReference>
<organism evidence="1 2">
    <name type="scientific">Periplaneta americana</name>
    <name type="common">American cockroach</name>
    <name type="synonym">Blatta americana</name>
    <dbReference type="NCBI Taxonomy" id="6978"/>
    <lineage>
        <taxon>Eukaryota</taxon>
        <taxon>Metazoa</taxon>
        <taxon>Ecdysozoa</taxon>
        <taxon>Arthropoda</taxon>
        <taxon>Hexapoda</taxon>
        <taxon>Insecta</taxon>
        <taxon>Pterygota</taxon>
        <taxon>Neoptera</taxon>
        <taxon>Polyneoptera</taxon>
        <taxon>Dictyoptera</taxon>
        <taxon>Blattodea</taxon>
        <taxon>Blattoidea</taxon>
        <taxon>Blattidae</taxon>
        <taxon>Blattinae</taxon>
        <taxon>Periplaneta</taxon>
    </lineage>
</organism>
<evidence type="ECO:0000313" key="2">
    <source>
        <dbReference type="Proteomes" id="UP001148838"/>
    </source>
</evidence>
<proteinExistence type="predicted"/>
<reference evidence="1 2" key="1">
    <citation type="journal article" date="2022" name="Allergy">
        <title>Genome assembly and annotation of Periplaneta americana reveal a comprehensive cockroach allergen profile.</title>
        <authorList>
            <person name="Wang L."/>
            <person name="Xiong Q."/>
            <person name="Saelim N."/>
            <person name="Wang L."/>
            <person name="Nong W."/>
            <person name="Wan A.T."/>
            <person name="Shi M."/>
            <person name="Liu X."/>
            <person name="Cao Q."/>
            <person name="Hui J.H.L."/>
            <person name="Sookrung N."/>
            <person name="Leung T.F."/>
            <person name="Tungtrongchitr A."/>
            <person name="Tsui S.K.W."/>
        </authorList>
    </citation>
    <scope>NUCLEOTIDE SEQUENCE [LARGE SCALE GENOMIC DNA]</scope>
    <source>
        <strain evidence="1">PWHHKU_190912</strain>
    </source>
</reference>
<dbReference type="InterPro" id="IPR036397">
    <property type="entry name" value="RNaseH_sf"/>
</dbReference>
<dbReference type="PANTHER" id="PTHR47326">
    <property type="entry name" value="TRANSPOSABLE ELEMENT TC3 TRANSPOSASE-LIKE PROTEIN"/>
    <property type="match status" value="1"/>
</dbReference>
<dbReference type="Gene3D" id="3.30.420.10">
    <property type="entry name" value="Ribonuclease H-like superfamily/Ribonuclease H"/>
    <property type="match status" value="1"/>
</dbReference>
<evidence type="ECO:0008006" key="3">
    <source>
        <dbReference type="Google" id="ProtNLM"/>
    </source>
</evidence>